<dbReference type="SUPFAM" id="SSF103196">
    <property type="entry name" value="Roadblock/LC7 domain"/>
    <property type="match status" value="1"/>
</dbReference>
<comment type="caution">
    <text evidence="3">The sequence shown here is derived from an EMBL/GenBank/DDBJ whole genome shotgun (WGS) entry which is preliminary data.</text>
</comment>
<name>A0ABW0Z2E9_9ACTN</name>
<dbReference type="EMBL" id="JBHSPB010000011">
    <property type="protein sequence ID" value="MFC5722252.1"/>
    <property type="molecule type" value="Genomic_DNA"/>
</dbReference>
<dbReference type="Proteomes" id="UP001596083">
    <property type="component" value="Unassembled WGS sequence"/>
</dbReference>
<reference evidence="4" key="1">
    <citation type="journal article" date="2019" name="Int. J. Syst. Evol. Microbiol.">
        <title>The Global Catalogue of Microorganisms (GCM) 10K type strain sequencing project: providing services to taxonomists for standard genome sequencing and annotation.</title>
        <authorList>
            <consortium name="The Broad Institute Genomics Platform"/>
            <consortium name="The Broad Institute Genome Sequencing Center for Infectious Disease"/>
            <person name="Wu L."/>
            <person name="Ma J."/>
        </authorList>
    </citation>
    <scope>NUCLEOTIDE SEQUENCE [LARGE SCALE GENOMIC DNA]</scope>
    <source>
        <strain evidence="4">CGMCC 4.7304</strain>
    </source>
</reference>
<keyword evidence="4" id="KW-1185">Reference proteome</keyword>
<dbReference type="RefSeq" id="WP_390317637.1">
    <property type="nucleotide sequence ID" value="NZ_JBHSPB010000011.1"/>
</dbReference>
<feature type="region of interest" description="Disordered" evidence="1">
    <location>
        <begin position="1"/>
        <end position="34"/>
    </location>
</feature>
<evidence type="ECO:0000313" key="3">
    <source>
        <dbReference type="EMBL" id="MFC5722252.1"/>
    </source>
</evidence>
<feature type="compositionally biased region" description="Polar residues" evidence="1">
    <location>
        <begin position="1"/>
        <end position="18"/>
    </location>
</feature>
<accession>A0ABW0Z2E9</accession>
<evidence type="ECO:0000259" key="2">
    <source>
        <dbReference type="SMART" id="SM00960"/>
    </source>
</evidence>
<protein>
    <submittedName>
        <fullName evidence="3">Roadblock/LC7 domain-containing protein</fullName>
    </submittedName>
</protein>
<proteinExistence type="predicted"/>
<dbReference type="PANTHER" id="PTHR36222:SF1">
    <property type="entry name" value="SERINE PROTEASE INHIBITOR RV3364C"/>
    <property type="match status" value="1"/>
</dbReference>
<dbReference type="PANTHER" id="PTHR36222">
    <property type="entry name" value="SERINE PROTEASE INHIBITOR RV3364C"/>
    <property type="match status" value="1"/>
</dbReference>
<organism evidence="3 4">
    <name type="scientific">Streptomyces gamaensis</name>
    <dbReference type="NCBI Taxonomy" id="1763542"/>
    <lineage>
        <taxon>Bacteria</taxon>
        <taxon>Bacillati</taxon>
        <taxon>Actinomycetota</taxon>
        <taxon>Actinomycetes</taxon>
        <taxon>Kitasatosporales</taxon>
        <taxon>Streptomycetaceae</taxon>
        <taxon>Streptomyces</taxon>
    </lineage>
</organism>
<dbReference type="InterPro" id="IPR053141">
    <property type="entry name" value="Mycobact_SerProt_Inhib_Rv3364c"/>
</dbReference>
<evidence type="ECO:0000256" key="1">
    <source>
        <dbReference type="SAM" id="MobiDB-lite"/>
    </source>
</evidence>
<dbReference type="InterPro" id="IPR004942">
    <property type="entry name" value="Roadblock/LAMTOR2_dom"/>
</dbReference>
<gene>
    <name evidence="3" type="ORF">ACFP1Z_18980</name>
</gene>
<evidence type="ECO:0000313" key="4">
    <source>
        <dbReference type="Proteomes" id="UP001596083"/>
    </source>
</evidence>
<dbReference type="SMART" id="SM00960">
    <property type="entry name" value="Robl_LC7"/>
    <property type="match status" value="1"/>
</dbReference>
<dbReference type="Pfam" id="PF03259">
    <property type="entry name" value="Robl_LC7"/>
    <property type="match status" value="1"/>
</dbReference>
<dbReference type="Gene3D" id="3.30.450.30">
    <property type="entry name" value="Dynein light chain 2a, cytoplasmic"/>
    <property type="match status" value="1"/>
</dbReference>
<sequence length="170" mass="17782">MRPSQAIQPSHEPQQSPHTPGAAAPQSPSRPGTDRVRDFHWVLHRFRNDLPGVFDVAVVSSDGVLLARAAGPEAPAPELLSPIASGLAALGHAAADLHASGEVQRTVLEMQHGILVVVGISDGSLLAVAADAGTDRSVLGYQMTRLVRRVGHVLTAELRSTLRDHAAPAG</sequence>
<feature type="domain" description="Roadblock/LAMTOR2" evidence="2">
    <location>
        <begin position="40"/>
        <end position="130"/>
    </location>
</feature>